<dbReference type="OrthoDB" id="631303at2"/>
<sequence length="501" mass="59391">MRYKNTYITIEKSLFEDLEKSINKHNLHYSKDDPNKIMMDKAVFFIDYIRYQRSFRKDEITNGGYIRIPSKFLNIYLQKELRKYKDFLIGHNYIKTIPYSKDESKSYGYLVSFSGTKKSNEESLEEYSAYEFLSQTYETFLSKSLEKHAKIEHKKSVADKSTKHLTKWLNAESIQINRERAITFIDHSKDLSMEQKTSYSYSVNKIWFGCWYYLRSTNDNRLHSNLTNLPSELRKFVSHKTQNLVSLDIKSSQPFLLAGVFNLILLEETEKVAYLKSGLRSQDVKNQFSSVMNSISLEPSVIAGLQHYINLVCNQDIYNYIASNLNSNFIEKLKDEKGYVDKVYSPTTNRKEEKHFKDLRGYCKVLTLEYMYSSAENTEKRLNEINQVLPDAVNKFIYEFKYCKELEIPKRQGKKRRTKRQREKIQKTKKLFAKFLQQLEAFIMLDIITKELSKQNLKMFMATIHDSIIVTSGNEKEVELFMKKKVFEILGLEPEIKWEYW</sequence>
<dbReference type="AlphaFoldDB" id="A0A6I1E3U2"/>
<gene>
    <name evidence="1" type="ORF">F8C76_10160</name>
</gene>
<evidence type="ECO:0000313" key="2">
    <source>
        <dbReference type="Proteomes" id="UP000429785"/>
    </source>
</evidence>
<organism evidence="1 2">
    <name type="scientific">Flagellimonas olearia</name>
    <dbReference type="NCBI Taxonomy" id="552546"/>
    <lineage>
        <taxon>Bacteria</taxon>
        <taxon>Pseudomonadati</taxon>
        <taxon>Bacteroidota</taxon>
        <taxon>Flavobacteriia</taxon>
        <taxon>Flavobacteriales</taxon>
        <taxon>Flavobacteriaceae</taxon>
        <taxon>Flagellimonas</taxon>
    </lineage>
</organism>
<dbReference type="Proteomes" id="UP000429785">
    <property type="component" value="Unassembled WGS sequence"/>
</dbReference>
<dbReference type="RefSeq" id="WP_152131639.1">
    <property type="nucleotide sequence ID" value="NZ_WELG01000002.1"/>
</dbReference>
<accession>A0A6I1E3U2</accession>
<dbReference type="EMBL" id="WELG01000002">
    <property type="protein sequence ID" value="KAB7528226.1"/>
    <property type="molecule type" value="Genomic_DNA"/>
</dbReference>
<name>A0A6I1E3U2_9FLAO</name>
<comment type="caution">
    <text evidence="1">The sequence shown here is derived from an EMBL/GenBank/DDBJ whole genome shotgun (WGS) entry which is preliminary data.</text>
</comment>
<evidence type="ECO:0000313" key="1">
    <source>
        <dbReference type="EMBL" id="KAB7528226.1"/>
    </source>
</evidence>
<proteinExistence type="predicted"/>
<reference evidence="1 2" key="1">
    <citation type="submission" date="2019-10" db="EMBL/GenBank/DDBJ databases">
        <title>Muricauda olearia CL-SS4 JCM15563 genome.</title>
        <authorList>
            <person name="Liu L."/>
        </authorList>
    </citation>
    <scope>NUCLEOTIDE SEQUENCE [LARGE SCALE GENOMIC DNA]</scope>
    <source>
        <strain evidence="1 2">CL-SS4</strain>
    </source>
</reference>
<protein>
    <submittedName>
        <fullName evidence="1">Uncharacterized protein</fullName>
    </submittedName>
</protein>